<dbReference type="HOGENOM" id="CLU_1243223_0_0_11"/>
<dbReference type="PATRIC" id="fig|1618207.4.peg.158"/>
<evidence type="ECO:0000313" key="3">
    <source>
        <dbReference type="EMBL" id="AJT40447.1"/>
    </source>
</evidence>
<organism evidence="3 4">
    <name type="scientific">Psychromicrobium lacuslunae</name>
    <dbReference type="NCBI Taxonomy" id="1618207"/>
    <lineage>
        <taxon>Bacteria</taxon>
        <taxon>Bacillati</taxon>
        <taxon>Actinomycetota</taxon>
        <taxon>Actinomycetes</taxon>
        <taxon>Micrococcales</taxon>
        <taxon>Micrococcaceae</taxon>
        <taxon>Psychromicrobium</taxon>
    </lineage>
</organism>
<keyword evidence="2" id="KW-0732">Signal</keyword>
<keyword evidence="4" id="KW-1185">Reference proteome</keyword>
<proteinExistence type="predicted"/>
<dbReference type="NCBIfam" id="TIGR01167">
    <property type="entry name" value="LPXTG_anchor"/>
    <property type="match status" value="1"/>
</dbReference>
<dbReference type="RefSeq" id="WP_045073069.1">
    <property type="nucleotide sequence ID" value="NZ_CP011005.1"/>
</dbReference>
<feature type="signal peptide" evidence="2">
    <location>
        <begin position="1"/>
        <end position="32"/>
    </location>
</feature>
<keyword evidence="1" id="KW-1133">Transmembrane helix</keyword>
<protein>
    <recommendedName>
        <fullName evidence="5">Gram-positive cocci surface proteins LPxTG domain-containing protein</fullName>
    </recommendedName>
</protein>
<name>A0A0D4BVH6_9MICC</name>
<keyword evidence="1" id="KW-0812">Transmembrane</keyword>
<dbReference type="EMBL" id="CP011005">
    <property type="protein sequence ID" value="AJT40447.1"/>
    <property type="molecule type" value="Genomic_DNA"/>
</dbReference>
<dbReference type="AlphaFoldDB" id="A0A0D4BVH6"/>
<keyword evidence="1" id="KW-0472">Membrane</keyword>
<feature type="chain" id="PRO_5002273783" description="Gram-positive cocci surface proteins LPxTG domain-containing protein" evidence="2">
    <location>
        <begin position="33"/>
        <end position="222"/>
    </location>
</feature>
<accession>A0A0D4BVH6</accession>
<dbReference type="STRING" id="1618207.UM93_00760"/>
<feature type="transmembrane region" description="Helical" evidence="1">
    <location>
        <begin position="185"/>
        <end position="206"/>
    </location>
</feature>
<gene>
    <name evidence="3" type="ORF">UM93_00760</name>
</gene>
<evidence type="ECO:0000256" key="1">
    <source>
        <dbReference type="SAM" id="Phobius"/>
    </source>
</evidence>
<evidence type="ECO:0000256" key="2">
    <source>
        <dbReference type="SAM" id="SignalP"/>
    </source>
</evidence>
<sequence>MTTFFTAMRRRFSLALVMVAVLTLGFANTAQAAGELELSKDGNRWAQSIAAPLFDPQQKLVPGGSLKTEFWARNSGPSAAQLSVKLGSTTLGELFQRDLLSLSVSASNGTVWTASRTASNSANLLADLPVSGTQKLTLTISLAVAAANDTELRSVPVDLQLILAGTAGDNHPVPPQKPELPNTGIVMLPLLLAFACFVGGWFAVLATRRRRDRAAMIPGELQ</sequence>
<evidence type="ECO:0000313" key="4">
    <source>
        <dbReference type="Proteomes" id="UP000061839"/>
    </source>
</evidence>
<dbReference type="Proteomes" id="UP000061839">
    <property type="component" value="Chromosome"/>
</dbReference>
<dbReference type="OrthoDB" id="5149814at2"/>
<evidence type="ECO:0008006" key="5">
    <source>
        <dbReference type="Google" id="ProtNLM"/>
    </source>
</evidence>
<reference evidence="3 4" key="1">
    <citation type="journal article" date="2015" name="Genome Announc.">
        <title>Complete Genome Sequencing of Protease-Producing Novel Arthrobacter sp. Strain IHBB 11108 Using PacBio Single-Molecule Real-Time Sequencing Technology.</title>
        <authorList>
            <person name="Kiran S."/>
            <person name="Swarnkar M.K."/>
            <person name="Pal M."/>
            <person name="Thakur R."/>
            <person name="Tewari R."/>
            <person name="Singh A.K."/>
            <person name="Gulati A."/>
        </authorList>
    </citation>
    <scope>NUCLEOTIDE SEQUENCE [LARGE SCALE GENOMIC DNA]</scope>
    <source>
        <strain evidence="3 4">IHBB 11108</strain>
    </source>
</reference>
<dbReference type="KEGG" id="ari:UM93_00760"/>